<evidence type="ECO:0000259" key="1">
    <source>
        <dbReference type="Pfam" id="PF00296"/>
    </source>
</evidence>
<dbReference type="EMBL" id="NMVQ01000047">
    <property type="protein sequence ID" value="OYO16541.1"/>
    <property type="molecule type" value="Genomic_DNA"/>
</dbReference>
<dbReference type="PANTHER" id="PTHR43244">
    <property type="match status" value="1"/>
</dbReference>
<dbReference type="RefSeq" id="WP_094365428.1">
    <property type="nucleotide sequence ID" value="NZ_NMVQ01000047.1"/>
</dbReference>
<dbReference type="AlphaFoldDB" id="A0A255GLU9"/>
<dbReference type="Gene3D" id="3.20.20.30">
    <property type="entry name" value="Luciferase-like domain"/>
    <property type="match status" value="1"/>
</dbReference>
<proteinExistence type="predicted"/>
<dbReference type="InterPro" id="IPR036661">
    <property type="entry name" value="Luciferase-like_sf"/>
</dbReference>
<feature type="domain" description="Luciferase-like" evidence="1">
    <location>
        <begin position="12"/>
        <end position="295"/>
    </location>
</feature>
<dbReference type="InterPro" id="IPR050564">
    <property type="entry name" value="F420-G6PD/mer"/>
</dbReference>
<sequence length="347" mass="37806">MEVCVTLPPRLELAEVPAYARWLESLGVPILHVAETIHDSFLVALLALQATTRSIVRTSMTVAFPRSPMVVAYAARDLLALAPGRFQLGLASQVRGNVVDRFSAAWDRPVPQLEDYLAAVRAAFAAFAGAPLQHHGTHYRLTRMQPYFRPDPVETPPLWTGAVGARMCRLAGRAADGLVVHPTASHPLLLRQRVWPAVRRGAEERTVPGTRPRIIANPFLVTGSGDLHDRAEEVRRELGFLLSTPAYRGVLDVLDEGERADQLAAAAADRDWDRVHGLLDRELLARIVPIAPLEELPGLLGEGYGRLVDGLIMPPPEPSDEARFSTLMDNLGALDLSPGDDPGQPLG</sequence>
<keyword evidence="3" id="KW-1185">Reference proteome</keyword>
<evidence type="ECO:0000313" key="2">
    <source>
        <dbReference type="EMBL" id="OYO16541.1"/>
    </source>
</evidence>
<dbReference type="Pfam" id="PF00296">
    <property type="entry name" value="Bac_luciferase"/>
    <property type="match status" value="1"/>
</dbReference>
<gene>
    <name evidence="2" type="ORF">CGZ93_17395</name>
</gene>
<name>A0A255GLU9_9ACTN</name>
<dbReference type="CDD" id="cd01097">
    <property type="entry name" value="Tetrahydromethanopterin_reductase"/>
    <property type="match status" value="1"/>
</dbReference>
<dbReference type="GO" id="GO:0016705">
    <property type="term" value="F:oxidoreductase activity, acting on paired donors, with incorporation or reduction of molecular oxygen"/>
    <property type="evidence" value="ECO:0007669"/>
    <property type="project" value="InterPro"/>
</dbReference>
<dbReference type="InterPro" id="IPR011251">
    <property type="entry name" value="Luciferase-like_dom"/>
</dbReference>
<accession>A0A255GLU9</accession>
<protein>
    <submittedName>
        <fullName evidence="2">LLM class F420-dependent oxidoreductase</fullName>
    </submittedName>
</protein>
<organism evidence="2 3">
    <name type="scientific">Enemella dayhoffiae</name>
    <dbReference type="NCBI Taxonomy" id="2016507"/>
    <lineage>
        <taxon>Bacteria</taxon>
        <taxon>Bacillati</taxon>
        <taxon>Actinomycetota</taxon>
        <taxon>Actinomycetes</taxon>
        <taxon>Propionibacteriales</taxon>
        <taxon>Propionibacteriaceae</taxon>
        <taxon>Enemella</taxon>
    </lineage>
</organism>
<dbReference type="OrthoDB" id="3284378at2"/>
<dbReference type="SUPFAM" id="SSF51679">
    <property type="entry name" value="Bacterial luciferase-like"/>
    <property type="match status" value="1"/>
</dbReference>
<dbReference type="PANTHER" id="PTHR43244:SF2">
    <property type="entry name" value="CONSERVED HYPOTHETICAL ALANINE AND PROLINE-RICH PROTEIN"/>
    <property type="match status" value="1"/>
</dbReference>
<dbReference type="Proteomes" id="UP000216311">
    <property type="component" value="Unassembled WGS sequence"/>
</dbReference>
<reference evidence="2 3" key="1">
    <citation type="submission" date="2017-07" db="EMBL/GenBank/DDBJ databases">
        <title>Draft whole genome sequences of clinical Proprionibacteriaceae strains.</title>
        <authorList>
            <person name="Bernier A.-M."/>
            <person name="Bernard K."/>
            <person name="Domingo M.-C."/>
        </authorList>
    </citation>
    <scope>NUCLEOTIDE SEQUENCE [LARGE SCALE GENOMIC DNA]</scope>
    <source>
        <strain evidence="2 3">NML 130396</strain>
    </source>
</reference>
<comment type="caution">
    <text evidence="2">The sequence shown here is derived from an EMBL/GenBank/DDBJ whole genome shotgun (WGS) entry which is preliminary data.</text>
</comment>
<evidence type="ECO:0000313" key="3">
    <source>
        <dbReference type="Proteomes" id="UP000216311"/>
    </source>
</evidence>